<evidence type="ECO:0000313" key="2">
    <source>
        <dbReference type="Proteomes" id="UP000093173"/>
    </source>
</evidence>
<reference evidence="2" key="1">
    <citation type="submission" date="2016-06" db="EMBL/GenBank/DDBJ databases">
        <authorList>
            <person name="Hehemann J.-H."/>
            <person name="Arevalo P."/>
            <person name="Datta M.S."/>
            <person name="Polz M.F."/>
        </authorList>
    </citation>
    <scope>NUCLEOTIDE SEQUENCE [LARGE SCALE GENOMIC DNA]</scope>
    <source>
        <strain evidence="2">9CSC122</strain>
    </source>
</reference>
<dbReference type="EMBL" id="MAJZ01000564">
    <property type="protein sequence ID" value="OCH75134.1"/>
    <property type="molecule type" value="Genomic_DNA"/>
</dbReference>
<accession>A0A1B9QY34</accession>
<keyword evidence="2" id="KW-1185">Reference proteome</keyword>
<dbReference type="InterPro" id="IPR011051">
    <property type="entry name" value="RmlC_Cupin_sf"/>
</dbReference>
<protein>
    <recommendedName>
        <fullName evidence="3">AraC family transcriptional regulator</fullName>
    </recommendedName>
</protein>
<sequence>MHYAVQHHIAQYDFLTTTPRRQVIKHRLIRVLEGMMLVRLGKNEYAVKPGESIWIPLDCLNSLTFFPYSRVQSIDFSSRLDLKFPKKSGQITPDTLLASLLDQLAQDERSPEDAYQVALLTLVKFEAVNLAPALKLDGFSRLISSWQPLESTTLDAQIQIALLVREAKKRSMSGQKKALIVEQLFAGSENECDQVAALILGQPL</sequence>
<evidence type="ECO:0008006" key="3">
    <source>
        <dbReference type="Google" id="ProtNLM"/>
    </source>
</evidence>
<comment type="caution">
    <text evidence="1">The sequence shown here is derived from an EMBL/GenBank/DDBJ whole genome shotgun (WGS) entry which is preliminary data.</text>
</comment>
<dbReference type="SUPFAM" id="SSF51182">
    <property type="entry name" value="RmlC-like cupins"/>
    <property type="match status" value="1"/>
</dbReference>
<organism evidence="1 2">
    <name type="scientific">Vibrio genomosp. F10</name>
    <dbReference type="NCBI Taxonomy" id="723171"/>
    <lineage>
        <taxon>Bacteria</taxon>
        <taxon>Pseudomonadati</taxon>
        <taxon>Pseudomonadota</taxon>
        <taxon>Gammaproteobacteria</taxon>
        <taxon>Vibrionales</taxon>
        <taxon>Vibrionaceae</taxon>
        <taxon>Vibrio</taxon>
    </lineage>
</organism>
<dbReference type="Proteomes" id="UP000093173">
    <property type="component" value="Unassembled WGS sequence"/>
</dbReference>
<proteinExistence type="predicted"/>
<dbReference type="AlphaFoldDB" id="A0A1B9QY34"/>
<name>A0A1B9QY34_9VIBR</name>
<dbReference type="RefSeq" id="WP_017039791.1">
    <property type="nucleotide sequence ID" value="NZ_JBNGCH010000564.1"/>
</dbReference>
<evidence type="ECO:0000313" key="1">
    <source>
        <dbReference type="EMBL" id="OCH75134.1"/>
    </source>
</evidence>
<gene>
    <name evidence="1" type="ORF">A6E14_11525</name>
</gene>